<keyword evidence="3" id="KW-0863">Zinc-finger</keyword>
<dbReference type="EMBL" id="VUJU01001484">
    <property type="protein sequence ID" value="KAF0765105.1"/>
    <property type="molecule type" value="Genomic_DNA"/>
</dbReference>
<dbReference type="Proteomes" id="UP000478052">
    <property type="component" value="Unassembled WGS sequence"/>
</dbReference>
<reference evidence="8 9" key="1">
    <citation type="submission" date="2019-08" db="EMBL/GenBank/DDBJ databases">
        <title>Whole genome of Aphis craccivora.</title>
        <authorList>
            <person name="Voronova N.V."/>
            <person name="Shulinski R.S."/>
            <person name="Bandarenka Y.V."/>
            <person name="Zhorov D.G."/>
            <person name="Warner D."/>
        </authorList>
    </citation>
    <scope>NUCLEOTIDE SEQUENCE [LARGE SCALE GENOMIC DNA]</scope>
    <source>
        <strain evidence="8">180601</strain>
        <tissue evidence="8">Whole Body</tissue>
    </source>
</reference>
<proteinExistence type="predicted"/>
<comment type="caution">
    <text evidence="8">The sequence shown here is derived from an EMBL/GenBank/DDBJ whole genome shotgun (WGS) entry which is preliminary data.</text>
</comment>
<keyword evidence="2" id="KW-0479">Metal-binding</keyword>
<evidence type="ECO:0000256" key="4">
    <source>
        <dbReference type="ARBA" id="ARBA00022833"/>
    </source>
</evidence>
<comment type="subcellular location">
    <subcellularLocation>
        <location evidence="1">Nucleus</location>
    </subcellularLocation>
</comment>
<organism evidence="8 9">
    <name type="scientific">Aphis craccivora</name>
    <name type="common">Cowpea aphid</name>
    <dbReference type="NCBI Taxonomy" id="307492"/>
    <lineage>
        <taxon>Eukaryota</taxon>
        <taxon>Metazoa</taxon>
        <taxon>Ecdysozoa</taxon>
        <taxon>Arthropoda</taxon>
        <taxon>Hexapoda</taxon>
        <taxon>Insecta</taxon>
        <taxon>Pterygota</taxon>
        <taxon>Neoptera</taxon>
        <taxon>Paraneoptera</taxon>
        <taxon>Hemiptera</taxon>
        <taxon>Sternorrhyncha</taxon>
        <taxon>Aphidomorpha</taxon>
        <taxon>Aphidoidea</taxon>
        <taxon>Aphididae</taxon>
        <taxon>Aphidini</taxon>
        <taxon>Aphis</taxon>
        <taxon>Aphis</taxon>
    </lineage>
</organism>
<dbReference type="InterPro" id="IPR052035">
    <property type="entry name" value="ZnF_BED_domain_contain"/>
</dbReference>
<evidence type="ECO:0000313" key="8">
    <source>
        <dbReference type="EMBL" id="KAF0765105.1"/>
    </source>
</evidence>
<feature type="domain" description="DUF659" evidence="6">
    <location>
        <begin position="198"/>
        <end position="341"/>
    </location>
</feature>
<accession>A0A6G0Z3A0</accession>
<evidence type="ECO:0000259" key="7">
    <source>
        <dbReference type="Pfam" id="PF05699"/>
    </source>
</evidence>
<dbReference type="Pfam" id="PF05699">
    <property type="entry name" value="Dimer_Tnp_hAT"/>
    <property type="match status" value="1"/>
</dbReference>
<name>A0A6G0Z3A0_APHCR</name>
<evidence type="ECO:0000256" key="2">
    <source>
        <dbReference type="ARBA" id="ARBA00022723"/>
    </source>
</evidence>
<dbReference type="SUPFAM" id="SSF53098">
    <property type="entry name" value="Ribonuclease H-like"/>
    <property type="match status" value="1"/>
</dbReference>
<sequence length="718" mass="82200">MGKHSAKIHKVFRELSDKKQNNTIKKTCNYCNWTTVKNATRQLNHILKCNKCPKNIKDAFQSDSGSFQSVNDVENTDDTIENNICDEPEPTSSSNNCNTLDSWITNISTTSTPNKEFERIRDSTSSDTKCLSASSFTSTLSNISTMQTFVDKVTKDEKLKLDSMLAKAIYASGSPLSLLDNIYWKRLFEKIRPAYVLPSSYQLSNKLLDSEVNGIKCFVEKLIVGSHCLGLMCDGWSNIRNESIINFVITTPKPVFYKSLPTLTERHTGNYMAKVMIEIIEEVGPGKVFGIVTDNAANMKKAWREINNKYEHITTYGCVAHALSLLINDIISLKSFQILIKGGTAIVNNIRRRHVLHAIFNEKQKESSINKKKSLMLPVQTRWGSVVVFLNSLLANKQIIRLLNIDERCEEDIIPSVKQFINNDTFWDRIKNLHNFLKPIAYWITRIESDLPQLSIVPEIFVEIKKQYDTCIKNVSCFETEKYIIKNKIQSRKEFSVQQIHLAANVLHPKYRGNNLTADENIEAATFIHRLSTICLDIDEQKVMYDFAQYKVKEGIFSNTYVWEACVNLEPTVWWNAYCSSTELSKLASKILSLPATSAACERTFSTYKDVHSSKRNRLTNSRAGKLVYVKHNLKLKEEQEKQVNPPLAHQDYYEKLLEEFEEDSNNELQLEEIECEDNTKESDCSVISVNLENEEEQNSDIDIDSTEIDELMNMINS</sequence>
<evidence type="ECO:0000256" key="1">
    <source>
        <dbReference type="ARBA" id="ARBA00004123"/>
    </source>
</evidence>
<evidence type="ECO:0000259" key="6">
    <source>
        <dbReference type="Pfam" id="PF04937"/>
    </source>
</evidence>
<dbReference type="InterPro" id="IPR007021">
    <property type="entry name" value="DUF659"/>
</dbReference>
<feature type="domain" description="HAT C-terminal dimerisation" evidence="7">
    <location>
        <begin position="567"/>
        <end position="634"/>
    </location>
</feature>
<dbReference type="InterPro" id="IPR008906">
    <property type="entry name" value="HATC_C_dom"/>
</dbReference>
<evidence type="ECO:0000256" key="5">
    <source>
        <dbReference type="ARBA" id="ARBA00023242"/>
    </source>
</evidence>
<gene>
    <name evidence="8" type="ORF">FWK35_00035113</name>
</gene>
<keyword evidence="4" id="KW-0862">Zinc</keyword>
<dbReference type="PANTHER" id="PTHR46481">
    <property type="entry name" value="ZINC FINGER BED DOMAIN-CONTAINING PROTEIN 4"/>
    <property type="match status" value="1"/>
</dbReference>
<evidence type="ECO:0000256" key="3">
    <source>
        <dbReference type="ARBA" id="ARBA00022771"/>
    </source>
</evidence>
<dbReference type="AlphaFoldDB" id="A0A6G0Z3A0"/>
<keyword evidence="9" id="KW-1185">Reference proteome</keyword>
<dbReference type="PANTHER" id="PTHR46481:SF10">
    <property type="entry name" value="ZINC FINGER BED DOMAIN-CONTAINING PROTEIN 39"/>
    <property type="match status" value="1"/>
</dbReference>
<evidence type="ECO:0000313" key="9">
    <source>
        <dbReference type="Proteomes" id="UP000478052"/>
    </source>
</evidence>
<dbReference type="GO" id="GO:0046983">
    <property type="term" value="F:protein dimerization activity"/>
    <property type="evidence" value="ECO:0007669"/>
    <property type="project" value="InterPro"/>
</dbReference>
<protein>
    <recommendedName>
        <fullName evidence="10">DUF659 domain-containing protein</fullName>
    </recommendedName>
</protein>
<evidence type="ECO:0008006" key="10">
    <source>
        <dbReference type="Google" id="ProtNLM"/>
    </source>
</evidence>
<keyword evidence="5" id="KW-0539">Nucleus</keyword>
<dbReference type="Pfam" id="PF04937">
    <property type="entry name" value="DUF659"/>
    <property type="match status" value="1"/>
</dbReference>
<dbReference type="GO" id="GO:0008270">
    <property type="term" value="F:zinc ion binding"/>
    <property type="evidence" value="ECO:0007669"/>
    <property type="project" value="UniProtKB-KW"/>
</dbReference>
<dbReference type="InterPro" id="IPR012337">
    <property type="entry name" value="RNaseH-like_sf"/>
</dbReference>
<dbReference type="GO" id="GO:0005634">
    <property type="term" value="C:nucleus"/>
    <property type="evidence" value="ECO:0007669"/>
    <property type="project" value="UniProtKB-SubCell"/>
</dbReference>
<dbReference type="OrthoDB" id="4951847at2759"/>